<name>A0ABU0R686_9MICO</name>
<dbReference type="PANTHER" id="PTHR18964">
    <property type="entry name" value="ROK (REPRESSOR, ORF, KINASE) FAMILY"/>
    <property type="match status" value="1"/>
</dbReference>
<dbReference type="Proteomes" id="UP001239083">
    <property type="component" value="Unassembled WGS sequence"/>
</dbReference>
<dbReference type="InterPro" id="IPR000600">
    <property type="entry name" value="ROK"/>
</dbReference>
<evidence type="ECO:0000256" key="2">
    <source>
        <dbReference type="SAM" id="MobiDB-lite"/>
    </source>
</evidence>
<sequence>MAGRVEVPGADRPRPPAAGARGRTWLARGGQFETQAAVRQENLQRVLQHVLRDTGAVTRASIARATGLTSATISSLVSELIELGLVADGDHAESTGGKRATILHVDRSAYAVVAVVVRARSLRVGLLDLTGATVAETTRSFAQAPSVDDVVQGVRELAAGAQRRLIAIGVQVPGTSDQGVVIESVQLGWHGVRVAELIEAALDVPAFVLNDADAEALAEAALEREPVAERLLVHLGEGVGSALTIGGVLVQGYSGRAGEIGHVRVVFEGSRDFCRCGLSGCLESTASMTAMLGDAFHDELDDASIQLLAAARGSSDRMALGARALSRALRMLSAMLDPEEILIGGAAPALGGVYLSMLHDEFEMYPAIGTRPVRIRYTRTGRIPFIGAAQFALRSELGVSWSAPEALQPAVIENSTPHASAPGQRAV</sequence>
<comment type="similarity">
    <text evidence="1">Belongs to the ROK (NagC/XylR) family.</text>
</comment>
<comment type="caution">
    <text evidence="4">The sequence shown here is derived from an EMBL/GenBank/DDBJ whole genome shotgun (WGS) entry which is preliminary data.</text>
</comment>
<organism evidence="4 5">
    <name type="scientific">Agromyces ramosus</name>
    <dbReference type="NCBI Taxonomy" id="33879"/>
    <lineage>
        <taxon>Bacteria</taxon>
        <taxon>Bacillati</taxon>
        <taxon>Actinomycetota</taxon>
        <taxon>Actinomycetes</taxon>
        <taxon>Micrococcales</taxon>
        <taxon>Microbacteriaceae</taxon>
        <taxon>Agromyces</taxon>
    </lineage>
</organism>
<gene>
    <name evidence="4" type="ORF">QFZ26_001152</name>
</gene>
<dbReference type="InterPro" id="IPR036388">
    <property type="entry name" value="WH-like_DNA-bd_sf"/>
</dbReference>
<dbReference type="Gene3D" id="3.30.420.40">
    <property type="match status" value="2"/>
</dbReference>
<feature type="domain" description="HTH iclR-type" evidence="3">
    <location>
        <begin position="45"/>
        <end position="86"/>
    </location>
</feature>
<dbReference type="Pfam" id="PF09339">
    <property type="entry name" value="HTH_IclR"/>
    <property type="match status" value="1"/>
</dbReference>
<dbReference type="Pfam" id="PF00480">
    <property type="entry name" value="ROK"/>
    <property type="match status" value="1"/>
</dbReference>
<keyword evidence="4" id="KW-0418">Kinase</keyword>
<keyword evidence="5" id="KW-1185">Reference proteome</keyword>
<dbReference type="InterPro" id="IPR049874">
    <property type="entry name" value="ROK_cs"/>
</dbReference>
<protein>
    <submittedName>
        <fullName evidence="4">NBD/HSP70 family sugar kinase</fullName>
    </submittedName>
</protein>
<dbReference type="PANTHER" id="PTHR18964:SF149">
    <property type="entry name" value="BIFUNCTIONAL UDP-N-ACETYLGLUCOSAMINE 2-EPIMERASE_N-ACETYLMANNOSAMINE KINASE"/>
    <property type="match status" value="1"/>
</dbReference>
<dbReference type="InterPro" id="IPR005471">
    <property type="entry name" value="Tscrpt_reg_IclR_N"/>
</dbReference>
<proteinExistence type="inferred from homology"/>
<accession>A0ABU0R686</accession>
<dbReference type="InterPro" id="IPR036390">
    <property type="entry name" value="WH_DNA-bd_sf"/>
</dbReference>
<dbReference type="SUPFAM" id="SSF53067">
    <property type="entry name" value="Actin-like ATPase domain"/>
    <property type="match status" value="1"/>
</dbReference>
<feature type="region of interest" description="Disordered" evidence="2">
    <location>
        <begin position="1"/>
        <end position="21"/>
    </location>
</feature>
<dbReference type="PROSITE" id="PS01125">
    <property type="entry name" value="ROK"/>
    <property type="match status" value="1"/>
</dbReference>
<evidence type="ECO:0000256" key="1">
    <source>
        <dbReference type="ARBA" id="ARBA00006479"/>
    </source>
</evidence>
<evidence type="ECO:0000313" key="5">
    <source>
        <dbReference type="Proteomes" id="UP001239083"/>
    </source>
</evidence>
<reference evidence="4 5" key="1">
    <citation type="submission" date="2023-07" db="EMBL/GenBank/DDBJ databases">
        <title>Comparative genomics of wheat-associated soil bacteria to identify genetic determinants of phenazine resistance.</title>
        <authorList>
            <person name="Mouncey N."/>
        </authorList>
    </citation>
    <scope>NUCLEOTIDE SEQUENCE [LARGE SCALE GENOMIC DNA]</scope>
    <source>
        <strain evidence="4 5">V3I3</strain>
    </source>
</reference>
<dbReference type="InterPro" id="IPR043129">
    <property type="entry name" value="ATPase_NBD"/>
</dbReference>
<dbReference type="Gene3D" id="1.10.10.10">
    <property type="entry name" value="Winged helix-like DNA-binding domain superfamily/Winged helix DNA-binding domain"/>
    <property type="match status" value="1"/>
</dbReference>
<keyword evidence="4" id="KW-0808">Transferase</keyword>
<dbReference type="SUPFAM" id="SSF46785">
    <property type="entry name" value="Winged helix' DNA-binding domain"/>
    <property type="match status" value="1"/>
</dbReference>
<dbReference type="EMBL" id="JAUSYY010000001">
    <property type="protein sequence ID" value="MDQ0893597.1"/>
    <property type="molecule type" value="Genomic_DNA"/>
</dbReference>
<dbReference type="GO" id="GO:0016301">
    <property type="term" value="F:kinase activity"/>
    <property type="evidence" value="ECO:0007669"/>
    <property type="project" value="UniProtKB-KW"/>
</dbReference>
<dbReference type="RefSeq" id="WP_307040156.1">
    <property type="nucleotide sequence ID" value="NZ_JAUSYY010000001.1"/>
</dbReference>
<evidence type="ECO:0000259" key="3">
    <source>
        <dbReference type="Pfam" id="PF09339"/>
    </source>
</evidence>
<evidence type="ECO:0000313" key="4">
    <source>
        <dbReference type="EMBL" id="MDQ0893597.1"/>
    </source>
</evidence>